<reference evidence="5 6" key="1">
    <citation type="journal article" date="2008" name="Environ. Microbiol.">
        <title>The genome of Erwinia tasmaniensis strain Et1/99, a non-pathogenic bacterium in the genus Erwinia.</title>
        <authorList>
            <person name="Kube M."/>
            <person name="Migdoll A.M."/>
            <person name="Mueller I."/>
            <person name="Kuhl H."/>
            <person name="Beck A."/>
            <person name="Reinhardt R."/>
            <person name="Geider K."/>
        </authorList>
    </citation>
    <scope>NUCLEOTIDE SEQUENCE [LARGE SCALE GENOMIC DNA]</scope>
    <source>
        <strain evidence="6">DSM 17950 / CFBP 7177 / CIP 109463 / NCPPB 4357 / Et1/99</strain>
    </source>
</reference>
<gene>
    <name evidence="5" type="ordered locus">ETA_09470</name>
</gene>
<evidence type="ECO:0000313" key="6">
    <source>
        <dbReference type="Proteomes" id="UP000001726"/>
    </source>
</evidence>
<dbReference type="AlphaFoldDB" id="B2VDV6"/>
<keyword evidence="3" id="KW-0812">Transmembrane</keyword>
<dbReference type="Proteomes" id="UP000001726">
    <property type="component" value="Chromosome"/>
</dbReference>
<dbReference type="PROSITE" id="PS51755">
    <property type="entry name" value="OMPR_PHOB"/>
    <property type="match status" value="1"/>
</dbReference>
<feature type="transmembrane region" description="Helical" evidence="3">
    <location>
        <begin position="148"/>
        <end position="170"/>
    </location>
</feature>
<dbReference type="RefSeq" id="WP_012440695.1">
    <property type="nucleotide sequence ID" value="NC_010694.1"/>
</dbReference>
<accession>B2VDV6</accession>
<dbReference type="GO" id="GO:0006355">
    <property type="term" value="P:regulation of DNA-templated transcription"/>
    <property type="evidence" value="ECO:0007669"/>
    <property type="project" value="InterPro"/>
</dbReference>
<dbReference type="OrthoDB" id="6516742at2"/>
<dbReference type="InterPro" id="IPR001867">
    <property type="entry name" value="OmpR/PhoB-type_DNA-bd"/>
</dbReference>
<dbReference type="STRING" id="465817.ETA_09470"/>
<dbReference type="InterPro" id="IPR016032">
    <property type="entry name" value="Sig_transdc_resp-reg_C-effctor"/>
</dbReference>
<keyword evidence="1 2" id="KW-0238">DNA-binding</keyword>
<dbReference type="GO" id="GO:0003677">
    <property type="term" value="F:DNA binding"/>
    <property type="evidence" value="ECO:0007669"/>
    <property type="project" value="UniProtKB-UniRule"/>
</dbReference>
<keyword evidence="6" id="KW-1185">Reference proteome</keyword>
<keyword evidence="3" id="KW-0472">Membrane</keyword>
<name>B2VDV6_ERWT9</name>
<dbReference type="GO" id="GO:0000160">
    <property type="term" value="P:phosphorelay signal transduction system"/>
    <property type="evidence" value="ECO:0007669"/>
    <property type="project" value="InterPro"/>
</dbReference>
<organism evidence="5 6">
    <name type="scientific">Erwinia tasmaniensis (strain DSM 17950 / CFBP 7177 / CIP 109463 / NCPPB 4357 / Et1/99)</name>
    <dbReference type="NCBI Taxonomy" id="465817"/>
    <lineage>
        <taxon>Bacteria</taxon>
        <taxon>Pseudomonadati</taxon>
        <taxon>Pseudomonadota</taxon>
        <taxon>Gammaproteobacteria</taxon>
        <taxon>Enterobacterales</taxon>
        <taxon>Erwiniaceae</taxon>
        <taxon>Erwinia</taxon>
    </lineage>
</organism>
<evidence type="ECO:0000259" key="4">
    <source>
        <dbReference type="PROSITE" id="PS51755"/>
    </source>
</evidence>
<evidence type="ECO:0000256" key="1">
    <source>
        <dbReference type="ARBA" id="ARBA00023125"/>
    </source>
</evidence>
<dbReference type="Pfam" id="PF00486">
    <property type="entry name" value="Trans_reg_C"/>
    <property type="match status" value="1"/>
</dbReference>
<dbReference type="InterPro" id="IPR036388">
    <property type="entry name" value="WH-like_DNA-bd_sf"/>
</dbReference>
<sequence length="266" mass="29562">MDNNIIIDNLLMLDGRTRMLSRIPDGKGVMLPASACRCFIALAQAKEQVLSQEQLMDVGWRHSGVEVTDNSVRVMITKIRRALIALEVNDSVQLIAVTRSGYRLIVRTEQPDITRRTTSASNPLHVSTGLVSRHVSAYRAHRFLRRRLAAGAAGLVLGSCLAAAVSWLLAIKPTPINYVRWHGAETPPQTEVWVPGNISPDKQRVVQTLQLYRQYAINKNGDINPEHARYLYITTGGASPDLGLIACVAPLRDSENNCESYSFKYR</sequence>
<evidence type="ECO:0000313" key="5">
    <source>
        <dbReference type="EMBL" id="CAO95993.1"/>
    </source>
</evidence>
<dbReference type="Gene3D" id="1.10.10.10">
    <property type="entry name" value="Winged helix-like DNA-binding domain superfamily/Winged helix DNA-binding domain"/>
    <property type="match status" value="1"/>
</dbReference>
<keyword evidence="3" id="KW-1133">Transmembrane helix</keyword>
<dbReference type="KEGG" id="eta:ETA_09470"/>
<dbReference type="EMBL" id="CU468135">
    <property type="protein sequence ID" value="CAO95993.1"/>
    <property type="molecule type" value="Genomic_DNA"/>
</dbReference>
<evidence type="ECO:0000256" key="2">
    <source>
        <dbReference type="PROSITE-ProRule" id="PRU01091"/>
    </source>
</evidence>
<feature type="domain" description="OmpR/PhoB-type" evidence="4">
    <location>
        <begin position="2"/>
        <end position="106"/>
    </location>
</feature>
<dbReference type="eggNOG" id="COG3710">
    <property type="taxonomic scope" value="Bacteria"/>
</dbReference>
<dbReference type="SMART" id="SM00862">
    <property type="entry name" value="Trans_reg_C"/>
    <property type="match status" value="1"/>
</dbReference>
<dbReference type="HOGENOM" id="CLU_091290_0_0_6"/>
<evidence type="ECO:0000256" key="3">
    <source>
        <dbReference type="SAM" id="Phobius"/>
    </source>
</evidence>
<feature type="DNA-binding region" description="OmpR/PhoB-type" evidence="2">
    <location>
        <begin position="2"/>
        <end position="106"/>
    </location>
</feature>
<dbReference type="CDD" id="cd00383">
    <property type="entry name" value="trans_reg_C"/>
    <property type="match status" value="1"/>
</dbReference>
<protein>
    <submittedName>
        <fullName evidence="5">Transcriptional regulatory protein</fullName>
    </submittedName>
</protein>
<proteinExistence type="predicted"/>
<dbReference type="SUPFAM" id="SSF46894">
    <property type="entry name" value="C-terminal effector domain of the bipartite response regulators"/>
    <property type="match status" value="1"/>
</dbReference>